<gene>
    <name evidence="8" type="ORF">AUEXF2481DRAFT_67306</name>
</gene>
<dbReference type="STRING" id="1043005.A0A074Y6W3"/>
<dbReference type="InterPro" id="IPR001279">
    <property type="entry name" value="Metallo-B-lactamas"/>
</dbReference>
<dbReference type="OMA" id="GDHVMAW"/>
<evidence type="ECO:0000256" key="5">
    <source>
        <dbReference type="ARBA" id="ARBA00022833"/>
    </source>
</evidence>
<comment type="cofactor">
    <cofactor evidence="1">
        <name>Zn(2+)</name>
        <dbReference type="ChEBI" id="CHEBI:29105"/>
    </cofactor>
</comment>
<dbReference type="GO" id="GO:0044550">
    <property type="term" value="P:secondary metabolite biosynthetic process"/>
    <property type="evidence" value="ECO:0007669"/>
    <property type="project" value="TreeGrafter"/>
</dbReference>
<dbReference type="SMART" id="SM00849">
    <property type="entry name" value="Lactamase_B"/>
    <property type="match status" value="1"/>
</dbReference>
<dbReference type="InterPro" id="IPR036388">
    <property type="entry name" value="WH-like_DNA-bd_sf"/>
</dbReference>
<dbReference type="AlphaFoldDB" id="A0A074Y6W3"/>
<evidence type="ECO:0000313" key="8">
    <source>
        <dbReference type="EMBL" id="KEQ93528.1"/>
    </source>
</evidence>
<accession>A0A074Y6W3</accession>
<dbReference type="RefSeq" id="XP_013342105.1">
    <property type="nucleotide sequence ID" value="XM_013486651.1"/>
</dbReference>
<organism evidence="8 9">
    <name type="scientific">Aureobasidium subglaciale (strain EXF-2481)</name>
    <name type="common">Aureobasidium pullulans var. subglaciale</name>
    <dbReference type="NCBI Taxonomy" id="1043005"/>
    <lineage>
        <taxon>Eukaryota</taxon>
        <taxon>Fungi</taxon>
        <taxon>Dikarya</taxon>
        <taxon>Ascomycota</taxon>
        <taxon>Pezizomycotina</taxon>
        <taxon>Dothideomycetes</taxon>
        <taxon>Dothideomycetidae</taxon>
        <taxon>Dothideales</taxon>
        <taxon>Saccotheciaceae</taxon>
        <taxon>Aureobasidium</taxon>
    </lineage>
</organism>
<protein>
    <recommendedName>
        <fullName evidence="7">Metallo-beta-lactamase domain-containing protein</fullName>
    </recommendedName>
</protein>
<feature type="domain" description="Metallo-beta-lactamase" evidence="7">
    <location>
        <begin position="33"/>
        <end position="187"/>
    </location>
</feature>
<evidence type="ECO:0000256" key="2">
    <source>
        <dbReference type="ARBA" id="ARBA00006759"/>
    </source>
</evidence>
<dbReference type="SUPFAM" id="SSF56281">
    <property type="entry name" value="Metallo-hydrolase/oxidoreductase"/>
    <property type="match status" value="1"/>
</dbReference>
<keyword evidence="3" id="KW-0479">Metal-binding</keyword>
<reference evidence="8 9" key="1">
    <citation type="journal article" date="2014" name="BMC Genomics">
        <title>Genome sequencing of four Aureobasidium pullulans varieties: biotechnological potential, stress tolerance, and description of new species.</title>
        <authorList>
            <person name="Gostin Ar C."/>
            <person name="Ohm R.A."/>
            <person name="Kogej T."/>
            <person name="Sonjak S."/>
            <person name="Turk M."/>
            <person name="Zajc J."/>
            <person name="Zalar P."/>
            <person name="Grube M."/>
            <person name="Sun H."/>
            <person name="Han J."/>
            <person name="Sharma A."/>
            <person name="Chiniquy J."/>
            <person name="Ngan C.Y."/>
            <person name="Lipzen A."/>
            <person name="Barry K."/>
            <person name="Grigoriev I.V."/>
            <person name="Gunde-Cimerman N."/>
        </authorList>
    </citation>
    <scope>NUCLEOTIDE SEQUENCE [LARGE SCALE GENOMIC DNA]</scope>
    <source>
        <strain evidence="8 9">EXF-2481</strain>
    </source>
</reference>
<evidence type="ECO:0000256" key="6">
    <source>
        <dbReference type="ARBA" id="ARBA00050605"/>
    </source>
</evidence>
<comment type="similarity">
    <text evidence="2">Belongs to the metallo-beta-lactamase superfamily. Glyoxalase II family.</text>
</comment>
<evidence type="ECO:0000256" key="1">
    <source>
        <dbReference type="ARBA" id="ARBA00001947"/>
    </source>
</evidence>
<dbReference type="Pfam" id="PF17778">
    <property type="entry name" value="WHD_BLACT"/>
    <property type="match status" value="1"/>
</dbReference>
<dbReference type="Proteomes" id="UP000030641">
    <property type="component" value="Unassembled WGS sequence"/>
</dbReference>
<dbReference type="InterPro" id="IPR050662">
    <property type="entry name" value="Sec-metab_biosynth-thioest"/>
</dbReference>
<dbReference type="GeneID" id="25370363"/>
<keyword evidence="9" id="KW-1185">Reference proteome</keyword>
<dbReference type="HOGENOM" id="CLU_048478_1_3_1"/>
<proteinExistence type="inferred from homology"/>
<evidence type="ECO:0000313" key="9">
    <source>
        <dbReference type="Proteomes" id="UP000030641"/>
    </source>
</evidence>
<evidence type="ECO:0000259" key="7">
    <source>
        <dbReference type="SMART" id="SM00849"/>
    </source>
</evidence>
<dbReference type="Pfam" id="PF00753">
    <property type="entry name" value="Lactamase_B"/>
    <property type="match status" value="1"/>
</dbReference>
<dbReference type="PANTHER" id="PTHR23131:SF0">
    <property type="entry name" value="ENDORIBONUCLEASE LACTB2"/>
    <property type="match status" value="1"/>
</dbReference>
<dbReference type="FunFam" id="3.60.15.10:FF:000041">
    <property type="entry name" value="Metallo-beta-lactamase domain protein"/>
    <property type="match status" value="1"/>
</dbReference>
<dbReference type="EMBL" id="KL584765">
    <property type="protein sequence ID" value="KEQ93528.1"/>
    <property type="molecule type" value="Genomic_DNA"/>
</dbReference>
<dbReference type="GO" id="GO:0046872">
    <property type="term" value="F:metal ion binding"/>
    <property type="evidence" value="ECO:0007669"/>
    <property type="project" value="UniProtKB-KW"/>
</dbReference>
<dbReference type="CDD" id="cd07722">
    <property type="entry name" value="LACTB2-like_MBL-fold"/>
    <property type="match status" value="1"/>
</dbReference>
<name>A0A074Y6W3_AURSE</name>
<dbReference type="FunFam" id="1.10.10.10:FF:000328">
    <property type="entry name" value="Lactamase beta 2"/>
    <property type="match status" value="1"/>
</dbReference>
<dbReference type="InParanoid" id="A0A074Y6W3"/>
<dbReference type="InterPro" id="IPR041516">
    <property type="entry name" value="LACTB2_WH"/>
</dbReference>
<dbReference type="GO" id="GO:0016787">
    <property type="term" value="F:hydrolase activity"/>
    <property type="evidence" value="ECO:0007669"/>
    <property type="project" value="UniProtKB-KW"/>
</dbReference>
<evidence type="ECO:0000256" key="4">
    <source>
        <dbReference type="ARBA" id="ARBA00022801"/>
    </source>
</evidence>
<sequence length="280" mass="31395">MASSLVHLPEIERISSRVIRILGGNPGKFTLQGTNTYLVGQGPKRLLIDTGEGKPSWLSSLRTTLEQEKASIDKVILTHWHPDHVGGIPDLLSLYPSTPIYKNQPEVNQQEIIHGQIFKTEGATLRTFHCPGHTTDHMALILEEEDAMFTGDNVLGQGTAVFEDLAAYMDSLQKMQNEFSGQAYPGHGPVIKDGKAKIQEYVRHRQERESQIVDVLGRETEKGKKGWQSMDLVRVVYKGYPENLHAPAERGVLQVLEKLNKEGRVHKDEGEWFLQSKPAL</sequence>
<dbReference type="PANTHER" id="PTHR23131">
    <property type="entry name" value="ENDORIBONUCLEASE LACTB2"/>
    <property type="match status" value="1"/>
</dbReference>
<evidence type="ECO:0000256" key="3">
    <source>
        <dbReference type="ARBA" id="ARBA00022723"/>
    </source>
</evidence>
<keyword evidence="4" id="KW-0378">Hydrolase</keyword>
<dbReference type="InterPro" id="IPR047921">
    <property type="entry name" value="LACTB2-like_MBL-fold"/>
</dbReference>
<dbReference type="OrthoDB" id="17458at2759"/>
<keyword evidence="5" id="KW-0862">Zinc</keyword>
<dbReference type="Gene3D" id="3.60.15.10">
    <property type="entry name" value="Ribonuclease Z/Hydroxyacylglutathione hydrolase-like"/>
    <property type="match status" value="1"/>
</dbReference>
<comment type="catalytic activity">
    <reaction evidence="6">
        <text>(3R)-atrochrysone 2-carbonyl-[ACP] + H2O = (3R)-atrochrysone 2-carboxylate + holo-[ACP] + H(+)</text>
        <dbReference type="Rhea" id="RHEA:64236"/>
        <dbReference type="Rhea" id="RHEA-COMP:9685"/>
        <dbReference type="Rhea" id="RHEA-COMP:20479"/>
        <dbReference type="ChEBI" id="CHEBI:15377"/>
        <dbReference type="ChEBI" id="CHEBI:15378"/>
        <dbReference type="ChEBI" id="CHEBI:64479"/>
        <dbReference type="ChEBI" id="CHEBI:234107"/>
        <dbReference type="ChEBI" id="CHEBI:234110"/>
    </reaction>
    <physiologicalReaction direction="left-to-right" evidence="6">
        <dbReference type="Rhea" id="RHEA:64237"/>
    </physiologicalReaction>
</comment>
<dbReference type="InterPro" id="IPR036866">
    <property type="entry name" value="RibonucZ/Hydroxyglut_hydro"/>
</dbReference>
<dbReference type="Gene3D" id="1.10.10.10">
    <property type="entry name" value="Winged helix-like DNA-binding domain superfamily/Winged helix DNA-binding domain"/>
    <property type="match status" value="1"/>
</dbReference>